<evidence type="ECO:0008006" key="4">
    <source>
        <dbReference type="Google" id="ProtNLM"/>
    </source>
</evidence>
<evidence type="ECO:0000256" key="1">
    <source>
        <dbReference type="SAM" id="SignalP"/>
    </source>
</evidence>
<dbReference type="Proteomes" id="UP001489902">
    <property type="component" value="Chromosome 4"/>
</dbReference>
<reference evidence="2 3" key="1">
    <citation type="submission" date="2024-04" db="EMBL/GenBank/DDBJ databases">
        <title>Complete genome sequence of Fusarium acuminatum.</title>
        <authorList>
            <person name="Lan B."/>
        </authorList>
    </citation>
    <scope>NUCLEOTIDE SEQUENCE [LARGE SCALE GENOMIC DNA]</scope>
    <source>
        <strain evidence="2">1A</strain>
    </source>
</reference>
<organism evidence="2 3">
    <name type="scientific">Fusarium acuminatum</name>
    <dbReference type="NCBI Taxonomy" id="5515"/>
    <lineage>
        <taxon>Eukaryota</taxon>
        <taxon>Fungi</taxon>
        <taxon>Dikarya</taxon>
        <taxon>Ascomycota</taxon>
        <taxon>Pezizomycotina</taxon>
        <taxon>Sordariomycetes</taxon>
        <taxon>Hypocreomycetidae</taxon>
        <taxon>Hypocreales</taxon>
        <taxon>Nectriaceae</taxon>
        <taxon>Fusarium</taxon>
        <taxon>Fusarium tricinctum species complex</taxon>
    </lineage>
</organism>
<feature type="signal peptide" evidence="1">
    <location>
        <begin position="1"/>
        <end position="17"/>
    </location>
</feature>
<gene>
    <name evidence="2" type="ORF">QYS62_008086</name>
</gene>
<keyword evidence="3" id="KW-1185">Reference proteome</keyword>
<name>A0ABZ2X4X4_9HYPO</name>
<sequence>MKFSSALVAIYLGLATATPVYRSVSNSKRVVRRSSHLHKRQVPQEHSHDFVLTITKEMLDLDNPKEIADPVFGLLGDAAAADGAGKVTNLSCLKQETADQAFTNAKAIGDLRGMAGSLLFQAIERNTAGVGVASKLCTDKAVNPEIAALTQHQDAASEGAGAINKAITLELAKQLAGIGADPNLALLSGTFAPGDAGDSTGKGNSCDDLEPDLGCIFSQNLLVLDATEDEISSAVADVAQTFTGTGGIFATELVDLASFDVASVTEVADLATIVQGAAGGAATDAAGTDAVATDAAATDAAATDAAATGDAAAPSATNSANAGATGGAGKGCAAKSKATGVVLKTLVPTGFATKTAAASATAGKGAKATDSAAKADGDNIQSFTGTLGGPAPPVVSSNADKPFSVNGNTFNGAGVALGRSCDIQHNACANAANSGELSGGVGQCETQLEECRAAAGA</sequence>
<keyword evidence="1" id="KW-0732">Signal</keyword>
<dbReference type="EMBL" id="CP151263">
    <property type="protein sequence ID" value="WZH46958.1"/>
    <property type="molecule type" value="Genomic_DNA"/>
</dbReference>
<accession>A0ABZ2X4X4</accession>
<protein>
    <recommendedName>
        <fullName evidence="4">Cell wall mannoprotein</fullName>
    </recommendedName>
</protein>
<feature type="chain" id="PRO_5045545905" description="Cell wall mannoprotein" evidence="1">
    <location>
        <begin position="18"/>
        <end position="457"/>
    </location>
</feature>
<evidence type="ECO:0000313" key="2">
    <source>
        <dbReference type="EMBL" id="WZH46958.1"/>
    </source>
</evidence>
<proteinExistence type="predicted"/>
<evidence type="ECO:0000313" key="3">
    <source>
        <dbReference type="Proteomes" id="UP001489902"/>
    </source>
</evidence>